<feature type="binding site" evidence="6">
    <location>
        <position position="152"/>
    </location>
    <ligand>
        <name>Mn(2+)</name>
        <dbReference type="ChEBI" id="CHEBI:29035"/>
    </ligand>
</feature>
<sequence>MTEPSASPVTPATPAPGVLRFSAEVADALAAGAPVVALESTIIAHGLPRPRNLRVARELEDLVRAGGAVPATVAVLDGQPHIGLDKDGLERIAEDDSLRKFGFRELAPALATGASGATTVSGTAFLAARAGIRVFATGGLGGVHRDWAASQDESADLALLARTRITVVCAGVKSILDVPATLERLETLGVAVLGYRTAQFPGFYLTGSGQPVGWTVQDPAEIAAVMRAQDALGGIRSALVVANPVPAREQLDPALHDRVLAEALAAADRAGVRGQAITPFLLAHLTEHTAGASLEANLAAVRGNVRLAAEIAGRWAAGPQRGRG</sequence>
<keyword evidence="5 6" id="KW-0326">Glycosidase</keyword>
<name>A0ABW2G2B7_9ACTN</name>
<dbReference type="HAMAP" id="MF_01876">
    <property type="entry name" value="PsiMP_glycosidase"/>
    <property type="match status" value="1"/>
</dbReference>
<comment type="subunit">
    <text evidence="6">Homotrimer.</text>
</comment>
<proteinExistence type="inferred from homology"/>
<comment type="cofactor">
    <cofactor evidence="6">
        <name>Mn(2+)</name>
        <dbReference type="ChEBI" id="CHEBI:29035"/>
    </cofactor>
    <text evidence="6">Binds 1 Mn(2+) ion per subunit.</text>
</comment>
<evidence type="ECO:0000256" key="4">
    <source>
        <dbReference type="ARBA" id="ARBA00023239"/>
    </source>
</evidence>
<keyword evidence="1 6" id="KW-0479">Metal-binding</keyword>
<feature type="binding site" evidence="6">
    <location>
        <position position="100"/>
    </location>
    <ligand>
        <name>substrate</name>
    </ligand>
</feature>
<comment type="function">
    <text evidence="6">Catalyzes the reversible cleavage of pseudouridine 5'-phosphate (PsiMP) to ribose 5-phosphate and uracil. Functions biologically in the cleavage direction, as part of a pseudouridine degradation pathway.</text>
</comment>
<dbReference type="RefSeq" id="WP_345708568.1">
    <property type="nucleotide sequence ID" value="NZ_BAABKV010000001.1"/>
</dbReference>
<dbReference type="InterPro" id="IPR007342">
    <property type="entry name" value="PsuG"/>
</dbReference>
<reference evidence="8" key="1">
    <citation type="journal article" date="2019" name="Int. J. Syst. Evol. Microbiol.">
        <title>The Global Catalogue of Microorganisms (GCM) 10K type strain sequencing project: providing services to taxonomists for standard genome sequencing and annotation.</title>
        <authorList>
            <consortium name="The Broad Institute Genomics Platform"/>
            <consortium name="The Broad Institute Genome Sequencing Center for Infectious Disease"/>
            <person name="Wu L."/>
            <person name="Ma J."/>
        </authorList>
    </citation>
    <scope>NUCLEOTIDE SEQUENCE [LARGE SCALE GENOMIC DNA]</scope>
    <source>
        <strain evidence="8">CGMCC 1.12859</strain>
    </source>
</reference>
<dbReference type="PANTHER" id="PTHR42909">
    <property type="entry name" value="ZGC:136858"/>
    <property type="match status" value="1"/>
</dbReference>
<dbReference type="SUPFAM" id="SSF110581">
    <property type="entry name" value="Indigoidine synthase A-like"/>
    <property type="match status" value="1"/>
</dbReference>
<keyword evidence="3 6" id="KW-0464">Manganese</keyword>
<comment type="similarity">
    <text evidence="6">Belongs to the pseudouridine-5'-phosphate glycosidase family.</text>
</comment>
<accession>A0ABW2G2B7</accession>
<dbReference type="PANTHER" id="PTHR42909:SF1">
    <property type="entry name" value="CARBOHYDRATE KINASE PFKB DOMAIN-CONTAINING PROTEIN"/>
    <property type="match status" value="1"/>
</dbReference>
<keyword evidence="8" id="KW-1185">Reference proteome</keyword>
<evidence type="ECO:0000256" key="6">
    <source>
        <dbReference type="HAMAP-Rule" id="MF_01876"/>
    </source>
</evidence>
<feature type="active site" description="Proton donor" evidence="6">
    <location>
        <position position="39"/>
    </location>
</feature>
<comment type="caution">
    <text evidence="7">The sequence shown here is derived from an EMBL/GenBank/DDBJ whole genome shotgun (WGS) entry which is preliminary data.</text>
</comment>
<comment type="catalytic activity">
    <reaction evidence="6">
        <text>D-ribose 5-phosphate + uracil = psi-UMP + H2O</text>
        <dbReference type="Rhea" id="RHEA:18337"/>
        <dbReference type="ChEBI" id="CHEBI:15377"/>
        <dbReference type="ChEBI" id="CHEBI:17568"/>
        <dbReference type="ChEBI" id="CHEBI:58380"/>
        <dbReference type="ChEBI" id="CHEBI:78346"/>
        <dbReference type="EC" id="4.2.1.70"/>
    </reaction>
</comment>
<feature type="binding site" evidence="6">
    <location>
        <position position="120"/>
    </location>
    <ligand>
        <name>substrate</name>
    </ligand>
</feature>
<protein>
    <recommendedName>
        <fullName evidence="6">Pseudouridine-5'-phosphate glycosidase</fullName>
        <shortName evidence="6">PsiMP glycosidase</shortName>
        <ecNumber evidence="6">4.2.1.70</ecNumber>
    </recommendedName>
</protein>
<organism evidence="7 8">
    <name type="scientific">Kitasatospora paranensis</name>
    <dbReference type="NCBI Taxonomy" id="258053"/>
    <lineage>
        <taxon>Bacteria</taxon>
        <taxon>Bacillati</taxon>
        <taxon>Actinomycetota</taxon>
        <taxon>Actinomycetes</taxon>
        <taxon>Kitasatosporales</taxon>
        <taxon>Streptomycetaceae</taxon>
        <taxon>Kitasatospora</taxon>
    </lineage>
</organism>
<dbReference type="Gene3D" id="3.40.1790.10">
    <property type="entry name" value="Indigoidine synthase domain"/>
    <property type="match status" value="1"/>
</dbReference>
<keyword evidence="2 6" id="KW-0378">Hydrolase</keyword>
<evidence type="ECO:0000313" key="7">
    <source>
        <dbReference type="EMBL" id="MFC7182357.1"/>
    </source>
</evidence>
<dbReference type="Proteomes" id="UP001596435">
    <property type="component" value="Unassembled WGS sequence"/>
</dbReference>
<dbReference type="InterPro" id="IPR022830">
    <property type="entry name" value="Indigdn_synthA-like"/>
</dbReference>
<feature type="active site" description="Nucleophile" evidence="6">
    <location>
        <position position="173"/>
    </location>
</feature>
<evidence type="ECO:0000256" key="5">
    <source>
        <dbReference type="ARBA" id="ARBA00023295"/>
    </source>
</evidence>
<feature type="binding site" evidence="6">
    <location>
        <begin position="154"/>
        <end position="156"/>
    </location>
    <ligand>
        <name>substrate</name>
    </ligand>
</feature>
<keyword evidence="4 6" id="KW-0456">Lyase</keyword>
<evidence type="ECO:0000256" key="2">
    <source>
        <dbReference type="ARBA" id="ARBA00022801"/>
    </source>
</evidence>
<evidence type="ECO:0000256" key="1">
    <source>
        <dbReference type="ARBA" id="ARBA00022723"/>
    </source>
</evidence>
<dbReference type="GO" id="GO:0016798">
    <property type="term" value="F:hydrolase activity, acting on glycosyl bonds"/>
    <property type="evidence" value="ECO:0007669"/>
    <property type="project" value="UniProtKB-KW"/>
</dbReference>
<dbReference type="EMBL" id="JBHTAJ010000045">
    <property type="protein sequence ID" value="MFC7182357.1"/>
    <property type="molecule type" value="Genomic_DNA"/>
</dbReference>
<dbReference type="EC" id="4.2.1.70" evidence="6"/>
<evidence type="ECO:0000256" key="3">
    <source>
        <dbReference type="ARBA" id="ARBA00023211"/>
    </source>
</evidence>
<gene>
    <name evidence="6" type="primary">psuG</name>
    <name evidence="7" type="ORF">ACFQMG_22680</name>
</gene>
<dbReference type="Pfam" id="PF04227">
    <property type="entry name" value="Indigoidine_A"/>
    <property type="match status" value="1"/>
</dbReference>
<evidence type="ECO:0000313" key="8">
    <source>
        <dbReference type="Proteomes" id="UP001596435"/>
    </source>
</evidence>